<protein>
    <submittedName>
        <fullName evidence="1 2">Uncharacterized protein</fullName>
    </submittedName>
</protein>
<organism evidence="1">
    <name type="scientific">Anopheles sinensis</name>
    <name type="common">Mosquito</name>
    <dbReference type="NCBI Taxonomy" id="74873"/>
    <lineage>
        <taxon>Eukaryota</taxon>
        <taxon>Metazoa</taxon>
        <taxon>Ecdysozoa</taxon>
        <taxon>Arthropoda</taxon>
        <taxon>Hexapoda</taxon>
        <taxon>Insecta</taxon>
        <taxon>Pterygota</taxon>
        <taxon>Neoptera</taxon>
        <taxon>Endopterygota</taxon>
        <taxon>Diptera</taxon>
        <taxon>Nematocera</taxon>
        <taxon>Culicoidea</taxon>
        <taxon>Culicidae</taxon>
        <taxon>Anophelinae</taxon>
        <taxon>Anopheles</taxon>
    </lineage>
</organism>
<accession>A0A084WC05</accession>
<reference evidence="1 3" key="1">
    <citation type="journal article" date="2014" name="BMC Genomics">
        <title>Genome sequence of Anopheles sinensis provides insight into genetics basis of mosquito competence for malaria parasites.</title>
        <authorList>
            <person name="Zhou D."/>
            <person name="Zhang D."/>
            <person name="Ding G."/>
            <person name="Shi L."/>
            <person name="Hou Q."/>
            <person name="Ye Y."/>
            <person name="Xu Y."/>
            <person name="Zhou H."/>
            <person name="Xiong C."/>
            <person name="Li S."/>
            <person name="Yu J."/>
            <person name="Hong S."/>
            <person name="Yu X."/>
            <person name="Zou P."/>
            <person name="Chen C."/>
            <person name="Chang X."/>
            <person name="Wang W."/>
            <person name="Lv Y."/>
            <person name="Sun Y."/>
            <person name="Ma L."/>
            <person name="Shen B."/>
            <person name="Zhu C."/>
        </authorList>
    </citation>
    <scope>NUCLEOTIDE SEQUENCE [LARGE SCALE GENOMIC DNA]</scope>
</reference>
<gene>
    <name evidence="1" type="ORF">ZHAS_00015817</name>
</gene>
<evidence type="ECO:0000313" key="1">
    <source>
        <dbReference type="EMBL" id="KFB47749.1"/>
    </source>
</evidence>
<dbReference type="VEuPathDB" id="VectorBase:ASIC015817"/>
<dbReference type="EMBL" id="ATLV01022535">
    <property type="status" value="NOT_ANNOTATED_CDS"/>
    <property type="molecule type" value="Genomic_DNA"/>
</dbReference>
<sequence length="135" mass="15564">MFFSKYRSLKHKIRPVADRTARLPAKHIDIDVSRQPEQATFRLDLPPKNPFFVSLPCWEKFVFFDSSKRANEPQSDSLDPWIEARRGPSGRRACLSGLSSAKRCAPYVIETERGSENRWPKIDSRGKTAHILARH</sequence>
<dbReference type="EMBL" id="KE525333">
    <property type="protein sequence ID" value="KFB47749.1"/>
    <property type="molecule type" value="Genomic_DNA"/>
</dbReference>
<evidence type="ECO:0000313" key="2">
    <source>
        <dbReference type="EnsemblMetazoa" id="ASIC015817-PA"/>
    </source>
</evidence>
<dbReference type="AlphaFoldDB" id="A0A084WC05"/>
<dbReference type="EnsemblMetazoa" id="ASIC015817-RA">
    <property type="protein sequence ID" value="ASIC015817-PA"/>
    <property type="gene ID" value="ASIC015817"/>
</dbReference>
<proteinExistence type="predicted"/>
<reference evidence="2" key="2">
    <citation type="submission" date="2020-05" db="UniProtKB">
        <authorList>
            <consortium name="EnsemblMetazoa"/>
        </authorList>
    </citation>
    <scope>IDENTIFICATION</scope>
</reference>
<name>A0A084WC05_ANOSI</name>
<evidence type="ECO:0000313" key="3">
    <source>
        <dbReference type="Proteomes" id="UP000030765"/>
    </source>
</evidence>
<dbReference type="Proteomes" id="UP000030765">
    <property type="component" value="Unassembled WGS sequence"/>
</dbReference>
<keyword evidence="3" id="KW-1185">Reference proteome</keyword>